<evidence type="ECO:0000256" key="1">
    <source>
        <dbReference type="ARBA" id="ARBA00004370"/>
    </source>
</evidence>
<accession>A0A506UMR7</accession>
<dbReference type="HAMAP" id="MF_00422">
    <property type="entry name" value="SecE"/>
    <property type="match status" value="1"/>
</dbReference>
<dbReference type="GO" id="GO:0006605">
    <property type="term" value="P:protein targeting"/>
    <property type="evidence" value="ECO:0007669"/>
    <property type="project" value="UniProtKB-UniRule"/>
</dbReference>
<comment type="caution">
    <text evidence="10">The sequence shown here is derived from an EMBL/GenBank/DDBJ whole genome shotgun (WGS) entry which is preliminary data.</text>
</comment>
<evidence type="ECO:0000313" key="11">
    <source>
        <dbReference type="Proteomes" id="UP000315037"/>
    </source>
</evidence>
<protein>
    <recommendedName>
        <fullName evidence="9">Protein translocase subunit SecE</fullName>
    </recommendedName>
</protein>
<feature type="transmembrane region" description="Helical" evidence="9">
    <location>
        <begin position="35"/>
        <end position="57"/>
    </location>
</feature>
<evidence type="ECO:0000256" key="9">
    <source>
        <dbReference type="HAMAP-Rule" id="MF_00422"/>
    </source>
</evidence>
<keyword evidence="6 9" id="KW-1133">Transmembrane helix</keyword>
<sequence>MPAAPRKAGTGFSLLNYLRGVRAELKRITWPTPRATIMTTVAVLVMVSITCLFFLVVDQAIGLGIRFLFGIGG</sequence>
<dbReference type="InterPro" id="IPR038379">
    <property type="entry name" value="SecE_sf"/>
</dbReference>
<keyword evidence="5 9" id="KW-0653">Protein transport</keyword>
<dbReference type="GO" id="GO:0005886">
    <property type="term" value="C:plasma membrane"/>
    <property type="evidence" value="ECO:0007669"/>
    <property type="project" value="UniProtKB-SubCell"/>
</dbReference>
<dbReference type="PANTHER" id="PTHR33910:SF1">
    <property type="entry name" value="PROTEIN TRANSLOCASE SUBUNIT SECE"/>
    <property type="match status" value="1"/>
</dbReference>
<comment type="similarity">
    <text evidence="9">Belongs to the SecE/SEC61-gamma family.</text>
</comment>
<dbReference type="Pfam" id="PF00584">
    <property type="entry name" value="SecE"/>
    <property type="match status" value="1"/>
</dbReference>
<dbReference type="GO" id="GO:0043952">
    <property type="term" value="P:protein transport by the Sec complex"/>
    <property type="evidence" value="ECO:0007669"/>
    <property type="project" value="UniProtKB-UniRule"/>
</dbReference>
<dbReference type="NCBIfam" id="TIGR00964">
    <property type="entry name" value="secE_bact"/>
    <property type="match status" value="1"/>
</dbReference>
<comment type="subcellular location">
    <subcellularLocation>
        <location evidence="9">Cell membrane</location>
        <topology evidence="9">Single-pass membrane protein</topology>
    </subcellularLocation>
    <subcellularLocation>
        <location evidence="1">Membrane</location>
    </subcellularLocation>
</comment>
<dbReference type="GO" id="GO:0009306">
    <property type="term" value="P:protein secretion"/>
    <property type="evidence" value="ECO:0007669"/>
    <property type="project" value="UniProtKB-UniRule"/>
</dbReference>
<dbReference type="RefSeq" id="WP_141451378.1">
    <property type="nucleotide sequence ID" value="NZ_CP038143.1"/>
</dbReference>
<dbReference type="InterPro" id="IPR005807">
    <property type="entry name" value="SecE_bac"/>
</dbReference>
<evidence type="ECO:0000256" key="7">
    <source>
        <dbReference type="ARBA" id="ARBA00023010"/>
    </source>
</evidence>
<keyword evidence="8 9" id="KW-0472">Membrane</keyword>
<organism evidence="10 11">
    <name type="scientific">Oecophyllibacter saccharovorans</name>
    <dbReference type="NCBI Taxonomy" id="2558360"/>
    <lineage>
        <taxon>Bacteria</taxon>
        <taxon>Pseudomonadati</taxon>
        <taxon>Pseudomonadota</taxon>
        <taxon>Alphaproteobacteria</taxon>
        <taxon>Acetobacterales</taxon>
        <taxon>Acetobacteraceae</taxon>
        <taxon>Oecophyllibacter</taxon>
    </lineage>
</organism>
<keyword evidence="11" id="KW-1185">Reference proteome</keyword>
<evidence type="ECO:0000256" key="5">
    <source>
        <dbReference type="ARBA" id="ARBA00022927"/>
    </source>
</evidence>
<keyword evidence="2 9" id="KW-0813">Transport</keyword>
<evidence type="ECO:0000256" key="8">
    <source>
        <dbReference type="ARBA" id="ARBA00023136"/>
    </source>
</evidence>
<dbReference type="Gene3D" id="1.20.5.1030">
    <property type="entry name" value="Preprotein translocase secy subunit"/>
    <property type="match status" value="1"/>
</dbReference>
<dbReference type="InterPro" id="IPR001901">
    <property type="entry name" value="Translocase_SecE/Sec61-g"/>
</dbReference>
<keyword evidence="3 9" id="KW-1003">Cell membrane</keyword>
<comment type="subunit">
    <text evidence="9">Component of the Sec protein translocase complex. Heterotrimer consisting of SecY, SecE and SecG subunits. The heterotrimers can form oligomers, although 1 heterotrimer is thought to be able to translocate proteins. Interacts with the ribosome. Interacts with SecDF, and other proteins may be involved. Interacts with SecA.</text>
</comment>
<dbReference type="PANTHER" id="PTHR33910">
    <property type="entry name" value="PROTEIN TRANSLOCASE SUBUNIT SECE"/>
    <property type="match status" value="1"/>
</dbReference>
<evidence type="ECO:0000256" key="2">
    <source>
        <dbReference type="ARBA" id="ARBA00022448"/>
    </source>
</evidence>
<dbReference type="AlphaFoldDB" id="A0A506UMR7"/>
<gene>
    <name evidence="9 10" type="primary">secE</name>
    <name evidence="10" type="ORF">E3202_06000</name>
</gene>
<evidence type="ECO:0000313" key="10">
    <source>
        <dbReference type="EMBL" id="TPW34542.1"/>
    </source>
</evidence>
<name>A0A506UMR7_9PROT</name>
<evidence type="ECO:0000256" key="4">
    <source>
        <dbReference type="ARBA" id="ARBA00022692"/>
    </source>
</evidence>
<dbReference type="EMBL" id="SORZ01000002">
    <property type="protein sequence ID" value="TPW34542.1"/>
    <property type="molecule type" value="Genomic_DNA"/>
</dbReference>
<proteinExistence type="inferred from homology"/>
<reference evidence="10 11" key="1">
    <citation type="submission" date="2019-03" db="EMBL/GenBank/DDBJ databases">
        <title>The complete genome sequence of Neokomagataea sp. Jb2 NBRC113641.</title>
        <authorList>
            <person name="Chua K.-O."/>
            <person name="Chan K.-G."/>
            <person name="See-Too W.-S."/>
        </authorList>
    </citation>
    <scope>NUCLEOTIDE SEQUENCE [LARGE SCALE GENOMIC DNA]</scope>
    <source>
        <strain evidence="10 11">Jb2</strain>
    </source>
</reference>
<keyword evidence="4 9" id="KW-0812">Transmembrane</keyword>
<dbReference type="GO" id="GO:0065002">
    <property type="term" value="P:intracellular protein transmembrane transport"/>
    <property type="evidence" value="ECO:0007669"/>
    <property type="project" value="UniProtKB-UniRule"/>
</dbReference>
<evidence type="ECO:0000256" key="3">
    <source>
        <dbReference type="ARBA" id="ARBA00022475"/>
    </source>
</evidence>
<keyword evidence="7 9" id="KW-0811">Translocation</keyword>
<comment type="function">
    <text evidence="9">Essential subunit of the Sec protein translocation channel SecYEG. Clamps together the 2 halves of SecY. May contact the channel plug during translocation.</text>
</comment>
<evidence type="ECO:0000256" key="6">
    <source>
        <dbReference type="ARBA" id="ARBA00022989"/>
    </source>
</evidence>
<dbReference type="GO" id="GO:0008320">
    <property type="term" value="F:protein transmembrane transporter activity"/>
    <property type="evidence" value="ECO:0007669"/>
    <property type="project" value="UniProtKB-UniRule"/>
</dbReference>
<dbReference type="Proteomes" id="UP000315037">
    <property type="component" value="Unassembled WGS sequence"/>
</dbReference>
<dbReference type="OrthoDB" id="9812738at2"/>